<dbReference type="PANTHER" id="PTHR16023:SF0">
    <property type="entry name" value="PROTEIN VAC14 HOMOLOG"/>
    <property type="match status" value="1"/>
</dbReference>
<name>A0A0C2MNC1_THEKT</name>
<evidence type="ECO:0000313" key="1">
    <source>
        <dbReference type="EMBL" id="KII68716.1"/>
    </source>
</evidence>
<protein>
    <submittedName>
        <fullName evidence="1">Protein VAC14</fullName>
    </submittedName>
</protein>
<gene>
    <name evidence="1" type="ORF">RF11_01076</name>
</gene>
<proteinExistence type="predicted"/>
<dbReference type="PANTHER" id="PTHR16023">
    <property type="entry name" value="TAX1 BINDING PROTEIN-RELATED"/>
    <property type="match status" value="1"/>
</dbReference>
<organism evidence="1 2">
    <name type="scientific">Thelohanellus kitauei</name>
    <name type="common">Myxosporean</name>
    <dbReference type="NCBI Taxonomy" id="669202"/>
    <lineage>
        <taxon>Eukaryota</taxon>
        <taxon>Metazoa</taxon>
        <taxon>Cnidaria</taxon>
        <taxon>Myxozoa</taxon>
        <taxon>Myxosporea</taxon>
        <taxon>Bivalvulida</taxon>
        <taxon>Platysporina</taxon>
        <taxon>Myxobolidae</taxon>
        <taxon>Thelohanellus</taxon>
    </lineage>
</organism>
<evidence type="ECO:0000313" key="2">
    <source>
        <dbReference type="Proteomes" id="UP000031668"/>
    </source>
</evidence>
<accession>A0A0C2MNC1</accession>
<dbReference type="InterPro" id="IPR026825">
    <property type="entry name" value="Vac14"/>
</dbReference>
<dbReference type="GO" id="GO:0070772">
    <property type="term" value="C:PAS complex"/>
    <property type="evidence" value="ECO:0007669"/>
    <property type="project" value="InterPro"/>
</dbReference>
<dbReference type="Gene3D" id="1.25.10.10">
    <property type="entry name" value="Leucine-rich Repeat Variant"/>
    <property type="match status" value="1"/>
</dbReference>
<dbReference type="AlphaFoldDB" id="A0A0C2MNC1"/>
<sequence length="155" mass="17390">MSQPQALEIRNKIAFQIISKNVIRGMSEKSPDKVKVSLQELEKNLSTYTKSFDSQLLSSILMIIQDEFMVSSQPLLRKNGLMLIKTVMNVCKTSMENVISDYLDSILAAGTDQDSGVRLSAVETLMLLDEQPIKLLLKYLDKIFISLGLVSLFLT</sequence>
<dbReference type="GO" id="GO:0006661">
    <property type="term" value="P:phosphatidylinositol biosynthetic process"/>
    <property type="evidence" value="ECO:0007669"/>
    <property type="project" value="InterPro"/>
</dbReference>
<keyword evidence="2" id="KW-1185">Reference proteome</keyword>
<comment type="caution">
    <text evidence="1">The sequence shown here is derived from an EMBL/GenBank/DDBJ whole genome shotgun (WGS) entry which is preliminary data.</text>
</comment>
<dbReference type="SUPFAM" id="SSF48371">
    <property type="entry name" value="ARM repeat"/>
    <property type="match status" value="1"/>
</dbReference>
<dbReference type="Pfam" id="PF12755">
    <property type="entry name" value="Vac14_Fab1_bd"/>
    <property type="match status" value="1"/>
</dbReference>
<reference evidence="1 2" key="1">
    <citation type="journal article" date="2014" name="Genome Biol. Evol.">
        <title>The genome of the myxosporean Thelohanellus kitauei shows adaptations to nutrient acquisition within its fish host.</title>
        <authorList>
            <person name="Yang Y."/>
            <person name="Xiong J."/>
            <person name="Zhou Z."/>
            <person name="Huo F."/>
            <person name="Miao W."/>
            <person name="Ran C."/>
            <person name="Liu Y."/>
            <person name="Zhang J."/>
            <person name="Feng J."/>
            <person name="Wang M."/>
            <person name="Wang M."/>
            <person name="Wang L."/>
            <person name="Yao B."/>
        </authorList>
    </citation>
    <scope>NUCLEOTIDE SEQUENCE [LARGE SCALE GENOMIC DNA]</scope>
    <source>
        <strain evidence="1">Wuqing</strain>
    </source>
</reference>
<dbReference type="InterPro" id="IPR016024">
    <property type="entry name" value="ARM-type_fold"/>
</dbReference>
<dbReference type="EMBL" id="JWZT01002718">
    <property type="protein sequence ID" value="KII68716.1"/>
    <property type="molecule type" value="Genomic_DNA"/>
</dbReference>
<dbReference type="Proteomes" id="UP000031668">
    <property type="component" value="Unassembled WGS sequence"/>
</dbReference>
<dbReference type="GO" id="GO:0010008">
    <property type="term" value="C:endosome membrane"/>
    <property type="evidence" value="ECO:0007669"/>
    <property type="project" value="TreeGrafter"/>
</dbReference>
<dbReference type="InterPro" id="IPR011989">
    <property type="entry name" value="ARM-like"/>
</dbReference>